<name>A0ABP6FJN3_9ACTN</name>
<sequence>MPEGTRGLLAVHLRPSSTRRGSYDHAVLAVTPGRHTVTLTVPEEPLREVDRLWAVHAGRFHLAYHQRRVPLLPHQSDTVPPQ</sequence>
<proteinExistence type="predicted"/>
<organism evidence="1 2">
    <name type="scientific">Streptomyces lunalinharesii</name>
    <dbReference type="NCBI Taxonomy" id="333384"/>
    <lineage>
        <taxon>Bacteria</taxon>
        <taxon>Bacillati</taxon>
        <taxon>Actinomycetota</taxon>
        <taxon>Actinomycetes</taxon>
        <taxon>Kitasatosporales</taxon>
        <taxon>Streptomycetaceae</taxon>
        <taxon>Streptomyces</taxon>
    </lineage>
</organism>
<evidence type="ECO:0000313" key="2">
    <source>
        <dbReference type="Proteomes" id="UP001500994"/>
    </source>
</evidence>
<accession>A0ABP6FJN3</accession>
<dbReference type="EMBL" id="BAAARK010000065">
    <property type="protein sequence ID" value="GAA2693196.1"/>
    <property type="molecule type" value="Genomic_DNA"/>
</dbReference>
<gene>
    <name evidence="1" type="ORF">GCM10009864_79910</name>
</gene>
<keyword evidence="2" id="KW-1185">Reference proteome</keyword>
<evidence type="ECO:0000313" key="1">
    <source>
        <dbReference type="EMBL" id="GAA2693196.1"/>
    </source>
</evidence>
<comment type="caution">
    <text evidence="1">The sequence shown here is derived from an EMBL/GenBank/DDBJ whole genome shotgun (WGS) entry which is preliminary data.</text>
</comment>
<dbReference type="Proteomes" id="UP001500994">
    <property type="component" value="Unassembled WGS sequence"/>
</dbReference>
<reference evidence="2" key="1">
    <citation type="journal article" date="2019" name="Int. J. Syst. Evol. Microbiol.">
        <title>The Global Catalogue of Microorganisms (GCM) 10K type strain sequencing project: providing services to taxonomists for standard genome sequencing and annotation.</title>
        <authorList>
            <consortium name="The Broad Institute Genomics Platform"/>
            <consortium name="The Broad Institute Genome Sequencing Center for Infectious Disease"/>
            <person name="Wu L."/>
            <person name="Ma J."/>
        </authorList>
    </citation>
    <scope>NUCLEOTIDE SEQUENCE [LARGE SCALE GENOMIC DNA]</scope>
    <source>
        <strain evidence="2">JCM 16374</strain>
    </source>
</reference>
<protein>
    <submittedName>
        <fullName evidence="1">Uncharacterized protein</fullName>
    </submittedName>
</protein>
<dbReference type="RefSeq" id="WP_344584856.1">
    <property type="nucleotide sequence ID" value="NZ_BAAARK010000065.1"/>
</dbReference>